<dbReference type="OrthoDB" id="567563at2759"/>
<dbReference type="EMBL" id="KK101920">
    <property type="protein sequence ID" value="KIY99205.1"/>
    <property type="molecule type" value="Genomic_DNA"/>
</dbReference>
<evidence type="ECO:0000313" key="1">
    <source>
        <dbReference type="EMBL" id="KIY99205.1"/>
    </source>
</evidence>
<dbReference type="GeneID" id="25741630"/>
<accession>A0A0D2MYI9</accession>
<name>A0A0D2MYI9_9CHLO</name>
<organism evidence="1 2">
    <name type="scientific">Monoraphidium neglectum</name>
    <dbReference type="NCBI Taxonomy" id="145388"/>
    <lineage>
        <taxon>Eukaryota</taxon>
        <taxon>Viridiplantae</taxon>
        <taxon>Chlorophyta</taxon>
        <taxon>core chlorophytes</taxon>
        <taxon>Chlorophyceae</taxon>
        <taxon>CS clade</taxon>
        <taxon>Sphaeropleales</taxon>
        <taxon>Selenastraceae</taxon>
        <taxon>Monoraphidium</taxon>
    </lineage>
</organism>
<keyword evidence="2" id="KW-1185">Reference proteome</keyword>
<dbReference type="AlphaFoldDB" id="A0A0D2MYI9"/>
<gene>
    <name evidence="1" type="ORF">MNEG_8755</name>
</gene>
<reference evidence="1 2" key="1">
    <citation type="journal article" date="2013" name="BMC Genomics">
        <title>Reconstruction of the lipid metabolism for the microalga Monoraphidium neglectum from its genome sequence reveals characteristics suitable for biofuel production.</title>
        <authorList>
            <person name="Bogen C."/>
            <person name="Al-Dilaimi A."/>
            <person name="Albersmeier A."/>
            <person name="Wichmann J."/>
            <person name="Grundmann M."/>
            <person name="Rupp O."/>
            <person name="Lauersen K.J."/>
            <person name="Blifernez-Klassen O."/>
            <person name="Kalinowski J."/>
            <person name="Goesmann A."/>
            <person name="Mussgnug J.H."/>
            <person name="Kruse O."/>
        </authorList>
    </citation>
    <scope>NUCLEOTIDE SEQUENCE [LARGE SCALE GENOMIC DNA]</scope>
    <source>
        <strain evidence="1 2">SAG 48.87</strain>
    </source>
</reference>
<dbReference type="KEGG" id="mng:MNEG_8755"/>
<dbReference type="InterPro" id="IPR014923">
    <property type="entry name" value="DUF1802"/>
</dbReference>
<dbReference type="Proteomes" id="UP000054498">
    <property type="component" value="Unassembled WGS sequence"/>
</dbReference>
<dbReference type="RefSeq" id="XP_013898225.1">
    <property type="nucleotide sequence ID" value="XM_014042771.1"/>
</dbReference>
<dbReference type="Pfam" id="PF08819">
    <property type="entry name" value="DUF1802"/>
    <property type="match status" value="1"/>
</dbReference>
<evidence type="ECO:0000313" key="2">
    <source>
        <dbReference type="Proteomes" id="UP000054498"/>
    </source>
</evidence>
<proteinExistence type="predicted"/>
<sequence length="133" mass="14685">MLLEPKQLDVIPIAQYAEVTGAWVTDDERVLQALDPLHVWGEGFLETRLKWRRTQPITLLELRAYTLQPPLPLPRSEELFGCFSWVGLPGLGGADVAAAAARKVPALADDAFVEKQQLLRDLLAGLDASVLEL</sequence>
<protein>
    <submittedName>
        <fullName evidence="1">Uncharacterized protein</fullName>
    </submittedName>
</protein>